<dbReference type="InterPro" id="IPR013041">
    <property type="entry name" value="Clathrin_app_Ig-like_sf"/>
</dbReference>
<dbReference type="Gene3D" id="2.60.40.1230">
    <property type="match status" value="1"/>
</dbReference>
<gene>
    <name evidence="1" type="ORF">PIB30_060339</name>
</gene>
<evidence type="ECO:0000313" key="2">
    <source>
        <dbReference type="Proteomes" id="UP001341840"/>
    </source>
</evidence>
<protein>
    <submittedName>
        <fullName evidence="1">Uncharacterized protein</fullName>
    </submittedName>
</protein>
<dbReference type="SUPFAM" id="SSF49348">
    <property type="entry name" value="Clathrin adaptor appendage domain"/>
    <property type="match status" value="1"/>
</dbReference>
<sequence>DDNPADPRLSQEIGALATVNSQPPPADILSDLLCPLAIEGSPSSRVLPQPSTTSESEGTAVEATAIVPARVQANSVLPIGNISERFQALCVKDSGVLYEDPYIQIAIKAEWRDHHGHMVLFLGNYFKMELSLVRETIPPHAQVQCPLEVINLRSSRDVAVLD</sequence>
<proteinExistence type="predicted"/>
<reference evidence="1 2" key="1">
    <citation type="journal article" date="2023" name="Plants (Basel)">
        <title>Bridging the Gap: Combining Genomics and Transcriptomics Approaches to Understand Stylosanthes scabra, an Orphan Legume from the Brazilian Caatinga.</title>
        <authorList>
            <person name="Ferreira-Neto J.R.C."/>
            <person name="da Silva M.D."/>
            <person name="Binneck E."/>
            <person name="de Melo N.F."/>
            <person name="da Silva R.H."/>
            <person name="de Melo A.L.T.M."/>
            <person name="Pandolfi V."/>
            <person name="Bustamante F.O."/>
            <person name="Brasileiro-Vidal A.C."/>
            <person name="Benko-Iseppon A.M."/>
        </authorList>
    </citation>
    <scope>NUCLEOTIDE SEQUENCE [LARGE SCALE GENOMIC DNA]</scope>
    <source>
        <tissue evidence="1">Leaves</tissue>
    </source>
</reference>
<dbReference type="EMBL" id="JASCZI010211981">
    <property type="protein sequence ID" value="MED6197820.1"/>
    <property type="molecule type" value="Genomic_DNA"/>
</dbReference>
<comment type="caution">
    <text evidence="1">The sequence shown here is derived from an EMBL/GenBank/DDBJ whole genome shotgun (WGS) entry which is preliminary data.</text>
</comment>
<organism evidence="1 2">
    <name type="scientific">Stylosanthes scabra</name>
    <dbReference type="NCBI Taxonomy" id="79078"/>
    <lineage>
        <taxon>Eukaryota</taxon>
        <taxon>Viridiplantae</taxon>
        <taxon>Streptophyta</taxon>
        <taxon>Embryophyta</taxon>
        <taxon>Tracheophyta</taxon>
        <taxon>Spermatophyta</taxon>
        <taxon>Magnoliopsida</taxon>
        <taxon>eudicotyledons</taxon>
        <taxon>Gunneridae</taxon>
        <taxon>Pentapetalae</taxon>
        <taxon>rosids</taxon>
        <taxon>fabids</taxon>
        <taxon>Fabales</taxon>
        <taxon>Fabaceae</taxon>
        <taxon>Papilionoideae</taxon>
        <taxon>50 kb inversion clade</taxon>
        <taxon>dalbergioids sensu lato</taxon>
        <taxon>Dalbergieae</taxon>
        <taxon>Pterocarpus clade</taxon>
        <taxon>Stylosanthes</taxon>
    </lineage>
</organism>
<keyword evidence="2" id="KW-1185">Reference proteome</keyword>
<name>A0ABU6XID9_9FABA</name>
<dbReference type="Proteomes" id="UP001341840">
    <property type="component" value="Unassembled WGS sequence"/>
</dbReference>
<accession>A0ABU6XID9</accession>
<evidence type="ECO:0000313" key="1">
    <source>
        <dbReference type="EMBL" id="MED6197820.1"/>
    </source>
</evidence>
<feature type="non-terminal residue" evidence="1">
    <location>
        <position position="1"/>
    </location>
</feature>